<evidence type="ECO:0000256" key="2">
    <source>
        <dbReference type="ARBA" id="ARBA00012344"/>
    </source>
</evidence>
<dbReference type="Gene3D" id="3.10.490.10">
    <property type="entry name" value="Gamma-glutamyl cyclotransferase-like"/>
    <property type="match status" value="1"/>
</dbReference>
<evidence type="ECO:0000256" key="4">
    <source>
        <dbReference type="ARBA" id="ARBA00048073"/>
    </source>
</evidence>
<dbReference type="SUPFAM" id="SSF110857">
    <property type="entry name" value="Gamma-glutamyl cyclotransferase-like"/>
    <property type="match status" value="1"/>
</dbReference>
<dbReference type="CDD" id="cd06661">
    <property type="entry name" value="GGCT_like"/>
    <property type="match status" value="1"/>
</dbReference>
<organism evidence="6 7">
    <name type="scientific">Aplysia californica</name>
    <name type="common">California sea hare</name>
    <dbReference type="NCBI Taxonomy" id="6500"/>
    <lineage>
        <taxon>Eukaryota</taxon>
        <taxon>Metazoa</taxon>
        <taxon>Spiralia</taxon>
        <taxon>Lophotrochozoa</taxon>
        <taxon>Mollusca</taxon>
        <taxon>Gastropoda</taxon>
        <taxon>Heterobranchia</taxon>
        <taxon>Euthyneura</taxon>
        <taxon>Tectipleura</taxon>
        <taxon>Aplysiida</taxon>
        <taxon>Aplysioidea</taxon>
        <taxon>Aplysiidae</taxon>
        <taxon>Aplysia</taxon>
    </lineage>
</organism>
<dbReference type="GeneID" id="101848590"/>
<evidence type="ECO:0000256" key="3">
    <source>
        <dbReference type="ARBA" id="ARBA00023239"/>
    </source>
</evidence>
<reference evidence="7" key="1">
    <citation type="submission" date="2025-08" db="UniProtKB">
        <authorList>
            <consortium name="RefSeq"/>
        </authorList>
    </citation>
    <scope>IDENTIFICATION</scope>
</reference>
<feature type="compositionally biased region" description="Polar residues" evidence="5">
    <location>
        <begin position="10"/>
        <end position="21"/>
    </location>
</feature>
<feature type="compositionally biased region" description="Polar residues" evidence="5">
    <location>
        <begin position="160"/>
        <end position="170"/>
    </location>
</feature>
<dbReference type="Proteomes" id="UP000694888">
    <property type="component" value="Unplaced"/>
</dbReference>
<keyword evidence="6" id="KW-1185">Reference proteome</keyword>
<dbReference type="InterPro" id="IPR006840">
    <property type="entry name" value="ChaC"/>
</dbReference>
<feature type="compositionally biased region" description="Basic residues" evidence="5">
    <location>
        <begin position="335"/>
        <end position="345"/>
    </location>
</feature>
<evidence type="ECO:0000313" key="6">
    <source>
        <dbReference type="Proteomes" id="UP000694888"/>
    </source>
</evidence>
<dbReference type="InterPro" id="IPR036568">
    <property type="entry name" value="GGCT-like_sf"/>
</dbReference>
<name>A0ABM0JQK3_APLCA</name>
<dbReference type="InterPro" id="IPR013024">
    <property type="entry name" value="GGCT-like"/>
</dbReference>
<comment type="similarity">
    <text evidence="1">Belongs to the gamma-glutamylcyclotransferase family. ChaC subfamily.</text>
</comment>
<feature type="region of interest" description="Disordered" evidence="5">
    <location>
        <begin position="312"/>
        <end position="356"/>
    </location>
</feature>
<evidence type="ECO:0000256" key="5">
    <source>
        <dbReference type="SAM" id="MobiDB-lite"/>
    </source>
</evidence>
<evidence type="ECO:0000313" key="7">
    <source>
        <dbReference type="RefSeq" id="XP_005099222.1"/>
    </source>
</evidence>
<dbReference type="PANTHER" id="PTHR12192">
    <property type="entry name" value="CATION TRANSPORT PROTEIN CHAC-RELATED"/>
    <property type="match status" value="1"/>
</dbReference>
<protein>
    <recommendedName>
        <fullName evidence="2">glutathione-specific gamma-glutamylcyclotransferase</fullName>
        <ecNumber evidence="2">4.3.2.7</ecNumber>
    </recommendedName>
</protein>
<dbReference type="PANTHER" id="PTHR12192:SF26">
    <property type="entry name" value="GLUTATHIONE-SPECIFIC GAMMA-GLUTAMYLCYCLOTRANSFERASE 1"/>
    <property type="match status" value="1"/>
</dbReference>
<feature type="region of interest" description="Disordered" evidence="5">
    <location>
        <begin position="224"/>
        <end position="251"/>
    </location>
</feature>
<evidence type="ECO:0000256" key="1">
    <source>
        <dbReference type="ARBA" id="ARBA00009662"/>
    </source>
</evidence>
<keyword evidence="3" id="KW-0456">Lyase</keyword>
<dbReference type="RefSeq" id="XP_005099222.1">
    <property type="nucleotide sequence ID" value="XM_005099165.3"/>
</dbReference>
<comment type="catalytic activity">
    <reaction evidence="4">
        <text>glutathione = L-cysteinylglycine + 5-oxo-L-proline</text>
        <dbReference type="Rhea" id="RHEA:47724"/>
        <dbReference type="ChEBI" id="CHEBI:57925"/>
        <dbReference type="ChEBI" id="CHEBI:58402"/>
        <dbReference type="ChEBI" id="CHEBI:61694"/>
        <dbReference type="EC" id="4.3.2.7"/>
    </reaction>
</comment>
<feature type="region of interest" description="Disordered" evidence="5">
    <location>
        <begin position="1"/>
        <end position="32"/>
    </location>
</feature>
<gene>
    <name evidence="7" type="primary">LOC101848590</name>
</gene>
<sequence length="471" mass="52942">MTTEQRHSHSMQQSDSNYEQKMSSEESSDLDPVSALLGEHPTIWVFGYGSLLWKPDFQYRSKHIGYIEGYTRRFHQGNETFRGRPGKPGRVANLEEQEGSQTWGVAYEISGREEVASVLQALYTRETACGGYTTLITTFFPREYSTHRRPASLPPDHTQTHTAQPHNIPQNMPQTVPCYTPGLQPHYVTESSTSLTSVEDVDIGATSSDIDSSLSAEDVRRLFGDHSPPAQLRRTDSDISDFSNSDVSSIGDEEQDVSVYIGEDTSEEEKSVNPQRFFDTEVTSTFNSLYENMDETDHDELVFYIDRNKPSKESVPMTLEPVSLSGDTKEGQKPKAVHAQRRYTKSKSLTESKKAAQSRLSPIQALVYTATPDNDLYLGPGDITSMAQQISTASGSTGTNVEYVTKIADYVRQYIPEDNDTHLFALDAKIREEVYKQHAKRRLSQQTDLHHFLPELNDIEHESLTETVTAS</sequence>
<proteinExistence type="inferred from homology"/>
<dbReference type="EC" id="4.3.2.7" evidence="2"/>
<accession>A0ABM0JQK3</accession>
<dbReference type="Pfam" id="PF04752">
    <property type="entry name" value="ChaC"/>
    <property type="match status" value="2"/>
</dbReference>
<feature type="region of interest" description="Disordered" evidence="5">
    <location>
        <begin position="146"/>
        <end position="170"/>
    </location>
</feature>